<proteinExistence type="inferred from homology"/>
<dbReference type="PIRSF" id="PIRSF000524">
    <property type="entry name" value="SPT"/>
    <property type="match status" value="1"/>
</dbReference>
<feature type="domain" description="Aminotransferase class V" evidence="8">
    <location>
        <begin position="28"/>
        <end position="326"/>
    </location>
</feature>
<dbReference type="PATRIC" id="fig|1838285.3.peg.739"/>
<dbReference type="PANTHER" id="PTHR21152:SF24">
    <property type="entry name" value="ALANINE--GLYOXYLATE AMINOTRANSFERASE 1"/>
    <property type="match status" value="1"/>
</dbReference>
<reference evidence="9" key="1">
    <citation type="submission" date="2016-05" db="EMBL/GenBank/DDBJ databases">
        <title>Microbial consortia oxidize butane by reversing methanogenesis.</title>
        <authorList>
            <person name="Laso-Perez R."/>
            <person name="Richter M."/>
            <person name="Wegener G."/>
            <person name="Musat F."/>
        </authorList>
    </citation>
    <scope>NUCLEOTIDE SEQUENCE [LARGE SCALE GENOMIC DNA]</scope>
    <source>
        <strain evidence="9">BOX2</strain>
    </source>
</reference>
<accession>A0A1F2P9N5</accession>
<comment type="caution">
    <text evidence="9">The sequence shown here is derived from an EMBL/GenBank/DDBJ whole genome shotgun (WGS) entry which is preliminary data.</text>
</comment>
<evidence type="ECO:0000256" key="7">
    <source>
        <dbReference type="RuleBase" id="RU004504"/>
    </source>
</evidence>
<evidence type="ECO:0000256" key="2">
    <source>
        <dbReference type="ARBA" id="ARBA00009236"/>
    </source>
</evidence>
<keyword evidence="5" id="KW-0663">Pyridoxal phosphate</keyword>
<dbReference type="Pfam" id="PF00266">
    <property type="entry name" value="Aminotran_5"/>
    <property type="match status" value="1"/>
</dbReference>
<dbReference type="FunFam" id="3.40.640.10:FF:000027">
    <property type="entry name" value="Serine--pyruvate aminotransferase, mitochondrial"/>
    <property type="match status" value="1"/>
</dbReference>
<dbReference type="PANTHER" id="PTHR21152">
    <property type="entry name" value="AMINOTRANSFERASE CLASS V"/>
    <property type="match status" value="1"/>
</dbReference>
<dbReference type="PROSITE" id="PS00595">
    <property type="entry name" value="AA_TRANSFER_CLASS_5"/>
    <property type="match status" value="1"/>
</dbReference>
<evidence type="ECO:0000256" key="5">
    <source>
        <dbReference type="ARBA" id="ARBA00022898"/>
    </source>
</evidence>
<dbReference type="AlphaFoldDB" id="A0A1F2P9N5"/>
<dbReference type="Proteomes" id="UP000186940">
    <property type="component" value="Unassembled WGS sequence"/>
</dbReference>
<protein>
    <submittedName>
        <fullName evidence="9">Class V aminotransferase</fullName>
    </submittedName>
</protein>
<dbReference type="InterPro" id="IPR015422">
    <property type="entry name" value="PyrdxlP-dep_Trfase_small"/>
</dbReference>
<dbReference type="GO" id="GO:0004760">
    <property type="term" value="F:L-serine-pyruvate transaminase activity"/>
    <property type="evidence" value="ECO:0007669"/>
    <property type="project" value="TreeGrafter"/>
</dbReference>
<dbReference type="InterPro" id="IPR000192">
    <property type="entry name" value="Aminotrans_V_dom"/>
</dbReference>
<evidence type="ECO:0000256" key="1">
    <source>
        <dbReference type="ARBA" id="ARBA00001933"/>
    </source>
</evidence>
<dbReference type="InterPro" id="IPR024169">
    <property type="entry name" value="SP_NH2Trfase/AEP_transaminase"/>
</dbReference>
<dbReference type="Gene3D" id="3.40.640.10">
    <property type="entry name" value="Type I PLP-dependent aspartate aminotransferase-like (Major domain)"/>
    <property type="match status" value="1"/>
</dbReference>
<evidence type="ECO:0000256" key="4">
    <source>
        <dbReference type="ARBA" id="ARBA00022679"/>
    </source>
</evidence>
<sequence>MDLEDEIIMLPGPVPVAPRILRAMSRPMINHRGEEFKEIFGRIEKGLKEIMQTENDVFVLSGSGSCAMEAAISNIIKNEKILTIVNGKFGDRFHEIAKRYGDPVPLEYEWGDPIEPDDVRRIVEEEKDLKAVAMVHNETSAGITNPAPEIAEIARENDLLFIMDGVTSIGGIDVRVDEWGVDIAVLGSQKCLGMPPGLSMISVSERAMDRMVESPPLYMDLKAYKKSADKGQTPYTPALPLFYALDEAINIVMEEGVDARIRRHTHLASMVRDAVKEWGLELFPRLNDVSRYSNTVTAIKMPEGISADELRSRAKKMGVVIAGGQERLKGKIFRIGTMGNIREKDVLMVLEVVERVLRG</sequence>
<evidence type="ECO:0000256" key="6">
    <source>
        <dbReference type="RuleBase" id="RU004075"/>
    </source>
</evidence>
<comment type="cofactor">
    <cofactor evidence="1 7">
        <name>pyridoxal 5'-phosphate</name>
        <dbReference type="ChEBI" id="CHEBI:597326"/>
    </cofactor>
</comment>
<dbReference type="SUPFAM" id="SSF53383">
    <property type="entry name" value="PLP-dependent transferases"/>
    <property type="match status" value="1"/>
</dbReference>
<dbReference type="Gene3D" id="3.90.1150.10">
    <property type="entry name" value="Aspartate Aminotransferase, domain 1"/>
    <property type="match status" value="1"/>
</dbReference>
<evidence type="ECO:0000313" key="9">
    <source>
        <dbReference type="EMBL" id="OFV68090.1"/>
    </source>
</evidence>
<gene>
    <name evidence="9" type="ORF">SCAL_000730</name>
</gene>
<keyword evidence="4" id="KW-0808">Transferase</keyword>
<evidence type="ECO:0000256" key="3">
    <source>
        <dbReference type="ARBA" id="ARBA00022576"/>
    </source>
</evidence>
<dbReference type="EMBL" id="LYOS01000002">
    <property type="protein sequence ID" value="OFV68090.1"/>
    <property type="molecule type" value="Genomic_DNA"/>
</dbReference>
<dbReference type="InterPro" id="IPR015424">
    <property type="entry name" value="PyrdxlP-dep_Trfase"/>
</dbReference>
<keyword evidence="10" id="KW-1185">Reference proteome</keyword>
<evidence type="ECO:0000313" key="10">
    <source>
        <dbReference type="Proteomes" id="UP000186940"/>
    </source>
</evidence>
<organism evidence="9 10">
    <name type="scientific">Candidatus Syntropharchaeum caldarium</name>
    <dbReference type="NCBI Taxonomy" id="1838285"/>
    <lineage>
        <taxon>Archaea</taxon>
        <taxon>Methanobacteriati</taxon>
        <taxon>Methanobacteriota</taxon>
        <taxon>Stenosarchaea group</taxon>
        <taxon>Methanomicrobia</taxon>
        <taxon>Methanosarcinales</taxon>
        <taxon>ANME-2 cluster</taxon>
        <taxon>Candidatus Syntropharchaeum</taxon>
    </lineage>
</organism>
<keyword evidence="3 9" id="KW-0032">Aminotransferase</keyword>
<dbReference type="GO" id="GO:0019265">
    <property type="term" value="P:glycine biosynthetic process, by transamination of glyoxylate"/>
    <property type="evidence" value="ECO:0007669"/>
    <property type="project" value="TreeGrafter"/>
</dbReference>
<dbReference type="STRING" id="1838285.SCAL_000730"/>
<name>A0A1F2P9N5_9EURY</name>
<dbReference type="GO" id="GO:0008453">
    <property type="term" value="F:alanine-glyoxylate transaminase activity"/>
    <property type="evidence" value="ECO:0007669"/>
    <property type="project" value="TreeGrafter"/>
</dbReference>
<dbReference type="InterPro" id="IPR020578">
    <property type="entry name" value="Aminotrans_V_PyrdxlP_BS"/>
</dbReference>
<dbReference type="InterPro" id="IPR015421">
    <property type="entry name" value="PyrdxlP-dep_Trfase_major"/>
</dbReference>
<evidence type="ECO:0000259" key="8">
    <source>
        <dbReference type="Pfam" id="PF00266"/>
    </source>
</evidence>
<comment type="similarity">
    <text evidence="2 6">Belongs to the class-V pyridoxal-phosphate-dependent aminotransferase family.</text>
</comment>